<evidence type="ECO:0000313" key="1">
    <source>
        <dbReference type="EMBL" id="SFZ97774.1"/>
    </source>
</evidence>
<dbReference type="SUPFAM" id="SSF48371">
    <property type="entry name" value="ARM repeat"/>
    <property type="match status" value="1"/>
</dbReference>
<dbReference type="AlphaFoldDB" id="A0A1W1ECM5"/>
<proteinExistence type="predicted"/>
<name>A0A1W1ECM5_9ZZZZ</name>
<reference evidence="1" key="1">
    <citation type="submission" date="2016-10" db="EMBL/GenBank/DDBJ databases">
        <authorList>
            <person name="de Groot N.N."/>
        </authorList>
    </citation>
    <scope>NUCLEOTIDE SEQUENCE</scope>
</reference>
<dbReference type="Gene3D" id="1.25.40.290">
    <property type="entry name" value="ARM repeat domains"/>
    <property type="match status" value="1"/>
</dbReference>
<sequence>MKEKYLLKDELFNQIKVEKIANEIKEVYSSFDDKKFKRDVLKQFPSLELKERMYHIRNMLAIYLPSKYEDAVIILVKALPEELDTNKYDDDFGEFIYASYADFVCYYGCKREYLEFSLNALKEMTKCFSVEFAIRDFINNFPEETFKMLEECSLSLNYHQRRLASEGLRPLLPWAKKIDISYMKPILILDNIFYDKTRYVTRSVANHMNDISKLDASFVVDTLKRWEASKKQNSKEMEFIVNHSLRTLVKIGDENALLFLGYKKNAKIKVSTLTLDKEEICIGENLVFNFTIQSKEECSLLIDYIIHFRTKVGKRTHKVYKIKKVSLNRGESRKIEKRHHFKANMSTRKLHAGEHRVEIQINGLSYGFKDFLLN</sequence>
<protein>
    <submittedName>
        <fullName evidence="1">DNA alkylation repair enzyme</fullName>
    </submittedName>
</protein>
<dbReference type="InterPro" id="IPR016024">
    <property type="entry name" value="ARM-type_fold"/>
</dbReference>
<dbReference type="EMBL" id="FPKX01000020">
    <property type="protein sequence ID" value="SFZ97774.1"/>
    <property type="molecule type" value="Genomic_DNA"/>
</dbReference>
<accession>A0A1W1ECM5</accession>
<organism evidence="1">
    <name type="scientific">hydrothermal vent metagenome</name>
    <dbReference type="NCBI Taxonomy" id="652676"/>
    <lineage>
        <taxon>unclassified sequences</taxon>
        <taxon>metagenomes</taxon>
        <taxon>ecological metagenomes</taxon>
    </lineage>
</organism>
<gene>
    <name evidence="1" type="ORF">MNB_SV-5-144</name>
</gene>